<evidence type="ECO:0000313" key="1">
    <source>
        <dbReference type="EMBL" id="RDY11643.1"/>
    </source>
</evidence>
<comment type="caution">
    <text evidence="1">The sequence shown here is derived from an EMBL/GenBank/DDBJ whole genome shotgun (WGS) entry which is preliminary data.</text>
</comment>
<accession>A0A371I9C6</accession>
<protein>
    <submittedName>
        <fullName evidence="1">Uncharacterized protein</fullName>
    </submittedName>
</protein>
<sequence>MVEPYCRLNDVTEEEKVELVVNWFQWPEGPIIHFINSLLNDGRCYGVGKYAGRHRDDTKSQTMELKGMVNRAPTLLLLIDSRAAHNFISKKLVATMG</sequence>
<reference evidence="1" key="1">
    <citation type="submission" date="2018-05" db="EMBL/GenBank/DDBJ databases">
        <title>Draft genome of Mucuna pruriens seed.</title>
        <authorList>
            <person name="Nnadi N.E."/>
            <person name="Vos R."/>
            <person name="Hasami M.H."/>
            <person name="Devisetty U.K."/>
            <person name="Aguiy J.C."/>
        </authorList>
    </citation>
    <scope>NUCLEOTIDE SEQUENCE [LARGE SCALE GENOMIC DNA]</scope>
    <source>
        <strain evidence="1">JCA_2017</strain>
    </source>
</reference>
<name>A0A371I9C6_MUCPR</name>
<keyword evidence="2" id="KW-1185">Reference proteome</keyword>
<dbReference type="EMBL" id="QJKJ01000601">
    <property type="protein sequence ID" value="RDY11643.1"/>
    <property type="molecule type" value="Genomic_DNA"/>
</dbReference>
<dbReference type="Proteomes" id="UP000257109">
    <property type="component" value="Unassembled WGS sequence"/>
</dbReference>
<dbReference type="AlphaFoldDB" id="A0A371I9C6"/>
<organism evidence="1 2">
    <name type="scientific">Mucuna pruriens</name>
    <name type="common">Velvet bean</name>
    <name type="synonym">Dolichos pruriens</name>
    <dbReference type="NCBI Taxonomy" id="157652"/>
    <lineage>
        <taxon>Eukaryota</taxon>
        <taxon>Viridiplantae</taxon>
        <taxon>Streptophyta</taxon>
        <taxon>Embryophyta</taxon>
        <taxon>Tracheophyta</taxon>
        <taxon>Spermatophyta</taxon>
        <taxon>Magnoliopsida</taxon>
        <taxon>eudicotyledons</taxon>
        <taxon>Gunneridae</taxon>
        <taxon>Pentapetalae</taxon>
        <taxon>rosids</taxon>
        <taxon>fabids</taxon>
        <taxon>Fabales</taxon>
        <taxon>Fabaceae</taxon>
        <taxon>Papilionoideae</taxon>
        <taxon>50 kb inversion clade</taxon>
        <taxon>NPAAA clade</taxon>
        <taxon>indigoferoid/millettioid clade</taxon>
        <taxon>Phaseoleae</taxon>
        <taxon>Mucuna</taxon>
    </lineage>
</organism>
<proteinExistence type="predicted"/>
<gene>
    <name evidence="1" type="ORF">CR513_03633</name>
</gene>
<feature type="non-terminal residue" evidence="1">
    <location>
        <position position="1"/>
    </location>
</feature>
<evidence type="ECO:0000313" key="2">
    <source>
        <dbReference type="Proteomes" id="UP000257109"/>
    </source>
</evidence>